<reference evidence="1" key="1">
    <citation type="submission" date="2016-03" db="EMBL/GenBank/DDBJ databases">
        <title>Mechanisms controlling the formation of the plant cell surface in tip-growing cells are functionally conserved among land plants.</title>
        <authorList>
            <person name="Honkanen S."/>
            <person name="Jones V.A."/>
            <person name="Morieri G."/>
            <person name="Champion C."/>
            <person name="Hetherington A.J."/>
            <person name="Kelly S."/>
            <person name="Saint-Marcoux D."/>
            <person name="Proust H."/>
            <person name="Prescott H."/>
            <person name="Dolan L."/>
        </authorList>
    </citation>
    <scope>NUCLEOTIDE SEQUENCE [LARGE SCALE GENOMIC DNA]</scope>
    <source>
        <tissue evidence="1">Whole gametophyte</tissue>
    </source>
</reference>
<organism evidence="1 2">
    <name type="scientific">Marchantia polymorpha subsp. ruderalis</name>
    <dbReference type="NCBI Taxonomy" id="1480154"/>
    <lineage>
        <taxon>Eukaryota</taxon>
        <taxon>Viridiplantae</taxon>
        <taxon>Streptophyta</taxon>
        <taxon>Embryophyta</taxon>
        <taxon>Marchantiophyta</taxon>
        <taxon>Marchantiopsida</taxon>
        <taxon>Marchantiidae</taxon>
        <taxon>Marchantiales</taxon>
        <taxon>Marchantiaceae</taxon>
        <taxon>Marchantia</taxon>
    </lineage>
</organism>
<proteinExistence type="predicted"/>
<gene>
    <name evidence="1" type="ORF">AXG93_3005s1050</name>
</gene>
<dbReference type="EMBL" id="LVLJ01000465">
    <property type="protein sequence ID" value="OAE33959.1"/>
    <property type="molecule type" value="Genomic_DNA"/>
</dbReference>
<sequence>MEIMEMVELRKKDQELAWLKKAMETEKDPKLDETMELMEMVELRKKDQELGKKAMETEMDQTLVQMVLKHSSEMVMELRSLHWEEKSQVLMVLVSSHSAGRELGYVLLVVVLPPMEMGLLHLVNLTKETGQWELVVIEEESGTWEAMEMSMEEETRGLELEVLEMEQLDLGEKEVTDLEDFQMGENLEECWKGERLEDEARTVVEEVVR</sequence>
<dbReference type="Proteomes" id="UP000077202">
    <property type="component" value="Unassembled WGS sequence"/>
</dbReference>
<protein>
    <submittedName>
        <fullName evidence="1">Uncharacterized protein</fullName>
    </submittedName>
</protein>
<evidence type="ECO:0000313" key="2">
    <source>
        <dbReference type="Proteomes" id="UP000077202"/>
    </source>
</evidence>
<accession>A0A176WLP7</accession>
<name>A0A176WLP7_MARPO</name>
<keyword evidence="2" id="KW-1185">Reference proteome</keyword>
<dbReference type="AlphaFoldDB" id="A0A176WLP7"/>
<evidence type="ECO:0000313" key="1">
    <source>
        <dbReference type="EMBL" id="OAE33959.1"/>
    </source>
</evidence>
<comment type="caution">
    <text evidence="1">The sequence shown here is derived from an EMBL/GenBank/DDBJ whole genome shotgun (WGS) entry which is preliminary data.</text>
</comment>